<dbReference type="InterPro" id="IPR027463">
    <property type="entry name" value="AcrB_DN_DC_subdom"/>
</dbReference>
<feature type="transmembrane region" description="Helical" evidence="1">
    <location>
        <begin position="653"/>
        <end position="671"/>
    </location>
</feature>
<feature type="transmembrane region" description="Helical" evidence="1">
    <location>
        <begin position="423"/>
        <end position="448"/>
    </location>
</feature>
<dbReference type="Gene3D" id="3.30.70.1320">
    <property type="entry name" value="Multidrug efflux transporter AcrB pore domain like"/>
    <property type="match status" value="2"/>
</dbReference>
<dbReference type="AlphaFoldDB" id="F0SMV0"/>
<dbReference type="EMBL" id="CP002546">
    <property type="protein sequence ID" value="ADY59954.1"/>
    <property type="molecule type" value="Genomic_DNA"/>
</dbReference>
<dbReference type="SUPFAM" id="SSF82693">
    <property type="entry name" value="Multidrug efflux transporter AcrB pore domain, PN1, PN2, PC1 and PC2 subdomains"/>
    <property type="match status" value="2"/>
</dbReference>
<dbReference type="Gene3D" id="3.30.70.1430">
    <property type="entry name" value="Multidrug efflux transporter AcrB pore domain"/>
    <property type="match status" value="2"/>
</dbReference>
<dbReference type="Gene3D" id="3.30.2090.10">
    <property type="entry name" value="Multidrug efflux transporter AcrB TolC docking domain, DN and DC subdomains"/>
    <property type="match status" value="2"/>
</dbReference>
<dbReference type="Gene3D" id="3.30.70.1440">
    <property type="entry name" value="Multidrug efflux transporter AcrB pore domain"/>
    <property type="match status" value="1"/>
</dbReference>
<dbReference type="GO" id="GO:0042910">
    <property type="term" value="F:xenobiotic transmembrane transporter activity"/>
    <property type="evidence" value="ECO:0007669"/>
    <property type="project" value="TreeGrafter"/>
</dbReference>
<dbReference type="RefSeq" id="WP_013628678.1">
    <property type="nucleotide sequence ID" value="NC_015174.1"/>
</dbReference>
<keyword evidence="1" id="KW-0472">Membrane</keyword>
<dbReference type="PRINTS" id="PR00702">
    <property type="entry name" value="ACRIFLAVINRP"/>
</dbReference>
<feature type="transmembrane region" description="Helical" evidence="1">
    <location>
        <begin position="454"/>
        <end position="474"/>
    </location>
</feature>
<dbReference type="PANTHER" id="PTHR32063">
    <property type="match status" value="1"/>
</dbReference>
<proteinExistence type="predicted"/>
<accession>F0SMV0</accession>
<dbReference type="OrthoDB" id="9757904at2"/>
<evidence type="ECO:0000313" key="2">
    <source>
        <dbReference type="EMBL" id="ADY59954.1"/>
    </source>
</evidence>
<sequence>MGLIEAIVRNPVKVIVGVLLIALFGMVAFDRMPMQLTPEVQRPTITVETSWPGASPQEVEREIVLEQEDYLKSVEGILKMESESADSKAKITLEFQVGTNMEEALLKVNSNLQQVPEYPENADQPTITTANSSDRPIAWFILSARHPSPEEFDAFLAEHPDMAEPLAPVLRAHNVGLAMLRLKNLAEEYPVVEQLLPPADLDVTKLRRFAEDEIEARFERVGGVSQSNVIGGLEDELQVIVDAEKLAARQLTILDVRRVLQGQNKDTSAGDFWEGKRRWVVRTLGQFDNIEDVENQVLAVRQGAPVYVRDVAEVKLGFKKPDGLVRRFGESSIAVNCIRETGANVLDVMDGLRAAREEVDENILKPRGLQLIQVYDETDYIYSSVNLVQQNIFIGGALTMVVLMLFLHLNIRTLILAPFILGAALAAAYLDPWYFAVSLVLILVAGLWYARGAFIVGLAIPTSIVGTFLVLGLLGRSLNVISLAGLAFAVGMLVDNAVVVLENIYRHAQMGESRFQAAIKGTHEVWGAVVASTLTTIAVFLPVVFIQEEAGQLFRDIALAISSAVGLSLIVSITLISTSSARLLNADSADAEDPLASPLPGGKRQKVNDHGSGILKVKKLSPVERFFFRCGNALIGLIVGLNRIVLGNTFLRIAVVLLLVGSSFGLSYMMWPKVEYLPTGNRNLVFGILLPPPGYNQDELMAMGQHVESTLRPYWDVDPGSPEAAKLDGPVIRDFFFVVRGKMVFLGVRAYDESRVKELARLIEKTGATIPDTFTVAKQASLFEQGLTGGRTIDVELIGPELTKLVQLGGIVIAGNGIDPAEGGIPGVMSLIPGAQPRPIPSLDLSSPEFHLTPRLLTSSDLGISSSDLGYTVDALIDGAFSGDYYIGGDKIDLTIIGSNQNVASAEDLASLSIATPTGRLVPLATVADVEMSSGPEQINHRERQRAITIEISPPAEVPLEDAMQTVQTQIVNQLYDNGLLGDGYRANLSGTADKLRETWNSLSFNVGLALLITYLLMAALFESWLYPFVIILSVPLGAVGGILGLQLLNLFVLQPLDVLTMLGFVILIGTVVNNPILIVHQSLVHIREDDMTPREAILESVRTRIRPIFMTTTTTLLGLLPLVIFPGSGSELYRGLGSVVLGGLLVSTIFTLFLVPVMFSLMMDLKAFIGGLIHGKKPNSPARRTPDDTLIHT</sequence>
<keyword evidence="1" id="KW-0812">Transmembrane</keyword>
<dbReference type="STRING" id="756272.Plabr_2352"/>
<feature type="transmembrane region" description="Helical" evidence="1">
    <location>
        <begin position="1137"/>
        <end position="1160"/>
    </location>
</feature>
<dbReference type="SUPFAM" id="SSF82714">
    <property type="entry name" value="Multidrug efflux transporter AcrB TolC docking domain, DN and DC subdomains"/>
    <property type="match status" value="2"/>
</dbReference>
<dbReference type="PANTHER" id="PTHR32063:SF0">
    <property type="entry name" value="SWARMING MOTILITY PROTEIN SWRC"/>
    <property type="match status" value="1"/>
</dbReference>
<keyword evidence="3" id="KW-1185">Reference proteome</keyword>
<feature type="transmembrane region" description="Helical" evidence="1">
    <location>
        <begin position="1106"/>
        <end position="1125"/>
    </location>
</feature>
<protein>
    <submittedName>
        <fullName evidence="2">Acriflavin resistance protein</fullName>
    </submittedName>
</protein>
<dbReference type="Pfam" id="PF00873">
    <property type="entry name" value="ACR_tran"/>
    <property type="match status" value="3"/>
</dbReference>
<dbReference type="Gene3D" id="1.20.1640.10">
    <property type="entry name" value="Multidrug efflux transporter AcrB transmembrane domain"/>
    <property type="match status" value="4"/>
</dbReference>
<feature type="transmembrane region" description="Helical" evidence="1">
    <location>
        <begin position="1029"/>
        <end position="1053"/>
    </location>
</feature>
<evidence type="ECO:0000256" key="1">
    <source>
        <dbReference type="SAM" id="Phobius"/>
    </source>
</evidence>
<evidence type="ECO:0000313" key="3">
    <source>
        <dbReference type="Proteomes" id="UP000006860"/>
    </source>
</evidence>
<dbReference type="GO" id="GO:0005886">
    <property type="term" value="C:plasma membrane"/>
    <property type="evidence" value="ECO:0007669"/>
    <property type="project" value="TreeGrafter"/>
</dbReference>
<feature type="transmembrane region" description="Helical" evidence="1">
    <location>
        <begin position="12"/>
        <end position="29"/>
    </location>
</feature>
<feature type="transmembrane region" description="Helical" evidence="1">
    <location>
        <begin position="481"/>
        <end position="505"/>
    </location>
</feature>
<dbReference type="Proteomes" id="UP000006860">
    <property type="component" value="Chromosome"/>
</dbReference>
<feature type="transmembrane region" description="Helical" evidence="1">
    <location>
        <begin position="557"/>
        <end position="576"/>
    </location>
</feature>
<dbReference type="eggNOG" id="COG0841">
    <property type="taxonomic scope" value="Bacteria"/>
</dbReference>
<dbReference type="HOGENOM" id="CLU_002755_1_2_0"/>
<dbReference type="SUPFAM" id="SSF82866">
    <property type="entry name" value="Multidrug efflux transporter AcrB transmembrane domain"/>
    <property type="match status" value="2"/>
</dbReference>
<feature type="transmembrane region" description="Helical" evidence="1">
    <location>
        <begin position="1059"/>
        <end position="1085"/>
    </location>
</feature>
<feature type="transmembrane region" description="Helical" evidence="1">
    <location>
        <begin position="525"/>
        <end position="545"/>
    </location>
</feature>
<name>F0SMV0_RUBBR</name>
<feature type="transmembrane region" description="Helical" evidence="1">
    <location>
        <begin position="1003"/>
        <end position="1022"/>
    </location>
</feature>
<organism evidence="2 3">
    <name type="scientific">Rubinisphaera brasiliensis (strain ATCC 49424 / DSM 5305 / JCM 21570 / IAM 15109 / NBRC 103401 / IFAM 1448)</name>
    <name type="common">Planctomyces brasiliensis</name>
    <dbReference type="NCBI Taxonomy" id="756272"/>
    <lineage>
        <taxon>Bacteria</taxon>
        <taxon>Pseudomonadati</taxon>
        <taxon>Planctomycetota</taxon>
        <taxon>Planctomycetia</taxon>
        <taxon>Planctomycetales</taxon>
        <taxon>Planctomycetaceae</taxon>
        <taxon>Rubinisphaera</taxon>
    </lineage>
</organism>
<keyword evidence="1" id="KW-1133">Transmembrane helix</keyword>
<dbReference type="KEGG" id="pbs:Plabr_2352"/>
<dbReference type="InterPro" id="IPR001036">
    <property type="entry name" value="Acrflvin-R"/>
</dbReference>
<gene>
    <name evidence="2" type="ordered locus">Plabr_2352</name>
</gene>
<reference evidence="3" key="1">
    <citation type="submission" date="2011-02" db="EMBL/GenBank/DDBJ databases">
        <title>The complete genome of Planctomyces brasiliensis DSM 5305.</title>
        <authorList>
            <person name="Lucas S."/>
            <person name="Copeland A."/>
            <person name="Lapidus A."/>
            <person name="Bruce D."/>
            <person name="Goodwin L."/>
            <person name="Pitluck S."/>
            <person name="Kyrpides N."/>
            <person name="Mavromatis K."/>
            <person name="Pagani I."/>
            <person name="Ivanova N."/>
            <person name="Ovchinnikova G."/>
            <person name="Lu M."/>
            <person name="Detter J.C."/>
            <person name="Han C."/>
            <person name="Land M."/>
            <person name="Hauser L."/>
            <person name="Markowitz V."/>
            <person name="Cheng J.-F."/>
            <person name="Hugenholtz P."/>
            <person name="Woyke T."/>
            <person name="Wu D."/>
            <person name="Tindall B."/>
            <person name="Pomrenke H.G."/>
            <person name="Brambilla E."/>
            <person name="Klenk H.-P."/>
            <person name="Eisen J.A."/>
        </authorList>
    </citation>
    <scope>NUCLEOTIDE SEQUENCE [LARGE SCALE GENOMIC DNA]</scope>
    <source>
        <strain evidence="3">ATCC 49424 / DSM 5305 / JCM 21570 / NBRC 103401 / IFAM 1448</strain>
    </source>
</reference>
<feature type="transmembrane region" description="Helical" evidence="1">
    <location>
        <begin position="392"/>
        <end position="411"/>
    </location>
</feature>